<dbReference type="HOGENOM" id="CLU_017414_0_0_1"/>
<sequence length="328" mass="37142">MEDFLELEEFLEVEDGEKLEDLYSSREVTIEDFLELEEWLEDMDQNSKKKFGDDQHTSRGDLETSPKASIDQHQPDRIDRQPPHIIDQRPPYIIDRQSADSIDLHPHSIIDRHPPDCIDRHPLLVEPHGCIVEMEPIEERVHESEASHNADSKHLRALICAKEAVGLHKRVKRIHDPVKIVVSCAVVEVEFPIPADRSMQLSPYIGIFDDHILAIASQRGLRCRGEVDKTPAEAASIVTEQIPPIDTNTSPSIDATISTVGAYQSRRSLMCVKIFLMDASPRDQINGVGKSIVRSRCFSQPFAKLRALLIAEMIDKGEESMEEAFTQE</sequence>
<feature type="compositionally biased region" description="Basic and acidic residues" evidence="1">
    <location>
        <begin position="73"/>
        <end position="82"/>
    </location>
</feature>
<dbReference type="Proteomes" id="UP000032141">
    <property type="component" value="Chromosome C3"/>
</dbReference>
<dbReference type="eggNOG" id="ENOG502T1N5">
    <property type="taxonomic scope" value="Eukaryota"/>
</dbReference>
<reference evidence="2 3" key="1">
    <citation type="journal article" date="2014" name="Genome Biol.">
        <title>Transcriptome and methylome profiling reveals relics of genome dominance in the mesopolyploid Brassica oleracea.</title>
        <authorList>
            <person name="Parkin I.A."/>
            <person name="Koh C."/>
            <person name="Tang H."/>
            <person name="Robinson S.J."/>
            <person name="Kagale S."/>
            <person name="Clarke W.E."/>
            <person name="Town C.D."/>
            <person name="Nixon J."/>
            <person name="Krishnakumar V."/>
            <person name="Bidwell S.L."/>
            <person name="Denoeud F."/>
            <person name="Belcram H."/>
            <person name="Links M.G."/>
            <person name="Just J."/>
            <person name="Clarke C."/>
            <person name="Bender T."/>
            <person name="Huebert T."/>
            <person name="Mason A.S."/>
            <person name="Pires J.C."/>
            <person name="Barker G."/>
            <person name="Moore J."/>
            <person name="Walley P.G."/>
            <person name="Manoli S."/>
            <person name="Batley J."/>
            <person name="Edwards D."/>
            <person name="Nelson M.N."/>
            <person name="Wang X."/>
            <person name="Paterson A.H."/>
            <person name="King G."/>
            <person name="Bancroft I."/>
            <person name="Chalhoub B."/>
            <person name="Sharpe A.G."/>
        </authorList>
    </citation>
    <scope>NUCLEOTIDE SEQUENCE</scope>
    <source>
        <strain evidence="2 3">cv. TO1000</strain>
    </source>
</reference>
<name>A0A0D3BH72_BRAOL</name>
<feature type="region of interest" description="Disordered" evidence="1">
    <location>
        <begin position="45"/>
        <end position="90"/>
    </location>
</feature>
<evidence type="ECO:0000256" key="1">
    <source>
        <dbReference type="SAM" id="MobiDB-lite"/>
    </source>
</evidence>
<dbReference type="EnsemblPlants" id="Bo3g127430.1">
    <property type="protein sequence ID" value="Bo3g127430.1"/>
    <property type="gene ID" value="Bo3g127430"/>
</dbReference>
<feature type="compositionally biased region" description="Basic and acidic residues" evidence="1">
    <location>
        <begin position="45"/>
        <end position="64"/>
    </location>
</feature>
<protein>
    <submittedName>
        <fullName evidence="2">Uncharacterized protein</fullName>
    </submittedName>
</protein>
<evidence type="ECO:0000313" key="2">
    <source>
        <dbReference type="EnsemblPlants" id="Bo3g127430.1"/>
    </source>
</evidence>
<keyword evidence="3" id="KW-1185">Reference proteome</keyword>
<dbReference type="AlphaFoldDB" id="A0A0D3BH72"/>
<dbReference type="Gramene" id="Bo3g127430.1">
    <property type="protein sequence ID" value="Bo3g127430.1"/>
    <property type="gene ID" value="Bo3g127430"/>
</dbReference>
<accession>A0A0D3BH72</accession>
<organism evidence="2 3">
    <name type="scientific">Brassica oleracea var. oleracea</name>
    <dbReference type="NCBI Taxonomy" id="109376"/>
    <lineage>
        <taxon>Eukaryota</taxon>
        <taxon>Viridiplantae</taxon>
        <taxon>Streptophyta</taxon>
        <taxon>Embryophyta</taxon>
        <taxon>Tracheophyta</taxon>
        <taxon>Spermatophyta</taxon>
        <taxon>Magnoliopsida</taxon>
        <taxon>eudicotyledons</taxon>
        <taxon>Gunneridae</taxon>
        <taxon>Pentapetalae</taxon>
        <taxon>rosids</taxon>
        <taxon>malvids</taxon>
        <taxon>Brassicales</taxon>
        <taxon>Brassicaceae</taxon>
        <taxon>Brassiceae</taxon>
        <taxon>Brassica</taxon>
    </lineage>
</organism>
<proteinExistence type="predicted"/>
<reference evidence="2" key="2">
    <citation type="submission" date="2015-03" db="UniProtKB">
        <authorList>
            <consortium name="EnsemblPlants"/>
        </authorList>
    </citation>
    <scope>IDENTIFICATION</scope>
</reference>
<evidence type="ECO:0000313" key="3">
    <source>
        <dbReference type="Proteomes" id="UP000032141"/>
    </source>
</evidence>